<reference evidence="3" key="1">
    <citation type="journal article" date="2020" name="ISME J.">
        <title>Gammaproteobacteria mediating utilization of methyl-, sulfur- and petroleum organic compounds in deep ocean hydrothermal plumes.</title>
        <authorList>
            <person name="Zhou Z."/>
            <person name="Liu Y."/>
            <person name="Pan J."/>
            <person name="Cron B.R."/>
            <person name="Toner B.M."/>
            <person name="Anantharaman K."/>
            <person name="Breier J.A."/>
            <person name="Dick G.J."/>
            <person name="Li M."/>
        </authorList>
    </citation>
    <scope>NUCLEOTIDE SEQUENCE</scope>
    <source>
        <strain evidence="3">SZUA-1501</strain>
    </source>
</reference>
<dbReference type="PANTHER" id="PTHR47505:SF1">
    <property type="entry name" value="DNA UTILIZATION PROTEIN YHGH"/>
    <property type="match status" value="1"/>
</dbReference>
<evidence type="ECO:0000259" key="2">
    <source>
        <dbReference type="Pfam" id="PF00156"/>
    </source>
</evidence>
<organism evidence="3 4">
    <name type="scientific">Aquifex aeolicus</name>
    <dbReference type="NCBI Taxonomy" id="63363"/>
    <lineage>
        <taxon>Bacteria</taxon>
        <taxon>Pseudomonadati</taxon>
        <taxon>Aquificota</taxon>
        <taxon>Aquificia</taxon>
        <taxon>Aquificales</taxon>
        <taxon>Aquificaceae</taxon>
        <taxon>Aquifex</taxon>
    </lineage>
</organism>
<evidence type="ECO:0000313" key="3">
    <source>
        <dbReference type="EMBL" id="HIP98204.1"/>
    </source>
</evidence>
<comment type="caution">
    <text evidence="3">The sequence shown here is derived from an EMBL/GenBank/DDBJ whole genome shotgun (WGS) entry which is preliminary data.</text>
</comment>
<dbReference type="SUPFAM" id="SSF53271">
    <property type="entry name" value="PRTase-like"/>
    <property type="match status" value="1"/>
</dbReference>
<dbReference type="Pfam" id="PF00156">
    <property type="entry name" value="Pribosyltran"/>
    <property type="match status" value="1"/>
</dbReference>
<accession>A0A9D0YPG0</accession>
<dbReference type="InterPro" id="IPR000836">
    <property type="entry name" value="PRTase_dom"/>
</dbReference>
<dbReference type="CDD" id="cd06223">
    <property type="entry name" value="PRTases_typeI"/>
    <property type="match status" value="1"/>
</dbReference>
<sequence>MPKRFFNKILFCEKCLLCGKPLKSNPFLCEVCLFSLKPFPEEDQITLPFLDGYKTFTHYGWREKEWVSFIKFGGFKSLAHFAGNLAKPFLEGYIKDKKPDWVTYIPTNPWRLWFSRGFDPVEEMVKGANLKVEKILRRRWRIRKPLARIKNIEERKRLVKNIFSIEKRFKARLRGKRILVIDDLLSSGATASEVAKLLKAIGVKEVYLFAFFRA</sequence>
<dbReference type="Gene3D" id="3.40.50.2020">
    <property type="match status" value="1"/>
</dbReference>
<dbReference type="InterPro" id="IPR029057">
    <property type="entry name" value="PRTase-like"/>
</dbReference>
<name>A0A9D0YPG0_AQUAO</name>
<dbReference type="AlphaFoldDB" id="A0A9D0YPG0"/>
<dbReference type="EMBL" id="DQVE01000024">
    <property type="protein sequence ID" value="HIP98204.1"/>
    <property type="molecule type" value="Genomic_DNA"/>
</dbReference>
<dbReference type="Proteomes" id="UP000606463">
    <property type="component" value="Unassembled WGS sequence"/>
</dbReference>
<dbReference type="PANTHER" id="PTHR47505">
    <property type="entry name" value="DNA UTILIZATION PROTEIN YHGH"/>
    <property type="match status" value="1"/>
</dbReference>
<evidence type="ECO:0000313" key="4">
    <source>
        <dbReference type="Proteomes" id="UP000606463"/>
    </source>
</evidence>
<gene>
    <name evidence="3" type="ORF">EYH37_02400</name>
</gene>
<feature type="domain" description="Phosphoribosyltransferase" evidence="2">
    <location>
        <begin position="168"/>
        <end position="211"/>
    </location>
</feature>
<protein>
    <submittedName>
        <fullName evidence="3">ComF family protein</fullName>
    </submittedName>
</protein>
<dbReference type="InterPro" id="IPR051910">
    <property type="entry name" value="ComF/GntX_DNA_util-trans"/>
</dbReference>
<evidence type="ECO:0000256" key="1">
    <source>
        <dbReference type="ARBA" id="ARBA00008007"/>
    </source>
</evidence>
<comment type="similarity">
    <text evidence="1">Belongs to the ComF/GntX family.</text>
</comment>
<proteinExistence type="inferred from homology"/>